<dbReference type="InterPro" id="IPR009721">
    <property type="entry name" value="O-acyltransferase_WSD1_C"/>
</dbReference>
<evidence type="ECO:0000259" key="11">
    <source>
        <dbReference type="Pfam" id="PF03007"/>
    </source>
</evidence>
<evidence type="ECO:0000259" key="12">
    <source>
        <dbReference type="Pfam" id="PF06974"/>
    </source>
</evidence>
<dbReference type="Pfam" id="PF06974">
    <property type="entry name" value="WS_DGAT_C"/>
    <property type="match status" value="1"/>
</dbReference>
<dbReference type="InterPro" id="IPR014292">
    <property type="entry name" value="Acyl_transf_WS/DGAT"/>
</dbReference>
<evidence type="ECO:0000256" key="7">
    <source>
        <dbReference type="ARBA" id="ARBA00022798"/>
    </source>
</evidence>
<protein>
    <recommendedName>
        <fullName evidence="4">diacylglycerol O-acyltransferase</fullName>
        <ecNumber evidence="4">2.3.1.20</ecNumber>
    </recommendedName>
</protein>
<dbReference type="InterPro" id="IPR045034">
    <property type="entry name" value="O-acyltransferase_WSD1-like"/>
</dbReference>
<dbReference type="SUPFAM" id="SSF52777">
    <property type="entry name" value="CoA-dependent acyltransferases"/>
    <property type="match status" value="1"/>
</dbReference>
<evidence type="ECO:0000256" key="2">
    <source>
        <dbReference type="ARBA" id="ARBA00005189"/>
    </source>
</evidence>
<evidence type="ECO:0000256" key="9">
    <source>
        <dbReference type="ARBA" id="ARBA00023315"/>
    </source>
</evidence>
<reference evidence="13 14" key="1">
    <citation type="submission" date="2019-04" db="EMBL/GenBank/DDBJ databases">
        <title>Crenobacter sp. nov.</title>
        <authorList>
            <person name="Shi S."/>
        </authorList>
    </citation>
    <scope>NUCLEOTIDE SEQUENCE [LARGE SCALE GENOMIC DNA]</scope>
    <source>
        <strain evidence="13 14">GY 70310</strain>
    </source>
</reference>
<evidence type="ECO:0000256" key="1">
    <source>
        <dbReference type="ARBA" id="ARBA00004771"/>
    </source>
</evidence>
<dbReference type="InterPro" id="IPR023213">
    <property type="entry name" value="CAT-like_dom_sf"/>
</dbReference>
<sequence>MSAQEPVSHVDTAWLRMDRPCNLMQIVGVMLFDGALDIGRLKQTIRVHMLAHDRFRQLARPHGTGYRWVEDRDFDLDHHLRRAVLPGDAGKAALQAFVADLAAVPLNPHRPLWEMHLVDTSLGGQALIVRIHHAIADGIALVGVLLSMMDNTAEGGQGEEAPPLPAASAMEDADDAHWFDKVWAPVGQALVTSAGLTARLWGGYLGFLMQPMKALDYLGTGCDVTAELARLAAMPDDSPTRFKGEPGSVKRVAWSEPIALPEVKAVGKVLGVSVNDMLLSAAAGALREYLAAKGDATDGVELRALVPVNLRAPGDARLGNRFGLVALELPVGVENPLARLYAVRERMDALKHSYQAPVSLGILGAFGMLPKLVQTQVFDLLANKATAVMTNVPGPQQALYLAGAKLRQPLFWVPQSGKIGMGVSILSYDGKVQIGLITDKRLVPDPDAIVGRFTRAFEQLLLLVLMEPWDTLADAAAVERRLSALVAQSGR</sequence>
<evidence type="ECO:0000256" key="6">
    <source>
        <dbReference type="ARBA" id="ARBA00022679"/>
    </source>
</evidence>
<keyword evidence="9 13" id="KW-0012">Acyltransferase</keyword>
<dbReference type="OrthoDB" id="9810950at2"/>
<dbReference type="NCBIfam" id="TIGR02946">
    <property type="entry name" value="acyl_WS_DGAT"/>
    <property type="match status" value="1"/>
</dbReference>
<dbReference type="GO" id="GO:0019432">
    <property type="term" value="P:triglyceride biosynthetic process"/>
    <property type="evidence" value="ECO:0007669"/>
    <property type="project" value="UniProtKB-UniPathway"/>
</dbReference>
<dbReference type="GO" id="GO:0004144">
    <property type="term" value="F:diacylglycerol O-acyltransferase activity"/>
    <property type="evidence" value="ECO:0007669"/>
    <property type="project" value="UniProtKB-EC"/>
</dbReference>
<evidence type="ECO:0000256" key="10">
    <source>
        <dbReference type="ARBA" id="ARBA00048109"/>
    </source>
</evidence>
<comment type="pathway">
    <text evidence="2">Lipid metabolism.</text>
</comment>
<evidence type="ECO:0000256" key="3">
    <source>
        <dbReference type="ARBA" id="ARBA00009587"/>
    </source>
</evidence>
<dbReference type="PANTHER" id="PTHR31650">
    <property type="entry name" value="O-ACYLTRANSFERASE (WSD1-LIKE) FAMILY PROTEIN"/>
    <property type="match status" value="1"/>
</dbReference>
<dbReference type="GO" id="GO:0006071">
    <property type="term" value="P:glycerol metabolic process"/>
    <property type="evidence" value="ECO:0007669"/>
    <property type="project" value="UniProtKB-KW"/>
</dbReference>
<evidence type="ECO:0000256" key="4">
    <source>
        <dbReference type="ARBA" id="ARBA00013244"/>
    </source>
</evidence>
<feature type="domain" description="O-acyltransferase WSD1 C-terminal" evidence="12">
    <location>
        <begin position="319"/>
        <end position="460"/>
    </location>
</feature>
<dbReference type="Proteomes" id="UP000308891">
    <property type="component" value="Unassembled WGS sequence"/>
</dbReference>
<dbReference type="GO" id="GO:0005886">
    <property type="term" value="C:plasma membrane"/>
    <property type="evidence" value="ECO:0007669"/>
    <property type="project" value="TreeGrafter"/>
</dbReference>
<comment type="pathway">
    <text evidence="1">Glycerolipid metabolism; triacylglycerol biosynthesis.</text>
</comment>
<dbReference type="AlphaFoldDB" id="A0A4T0V6C8"/>
<accession>A0A4T0V6C8</accession>
<dbReference type="Pfam" id="PF03007">
    <property type="entry name" value="WS_DGAT_cat"/>
    <property type="match status" value="1"/>
</dbReference>
<name>A0A4T0V6C8_9NEIS</name>
<dbReference type="InterPro" id="IPR004255">
    <property type="entry name" value="O-acyltransferase_WSD1_N"/>
</dbReference>
<dbReference type="UniPathway" id="UPA00282"/>
<keyword evidence="6 13" id="KW-0808">Transferase</keyword>
<dbReference type="EMBL" id="STGJ01000001">
    <property type="protein sequence ID" value="TIC87242.1"/>
    <property type="molecule type" value="Genomic_DNA"/>
</dbReference>
<dbReference type="PANTHER" id="PTHR31650:SF1">
    <property type="entry name" value="WAX ESTER SYNTHASE_DIACYLGLYCEROL ACYLTRANSFERASE 4-RELATED"/>
    <property type="match status" value="1"/>
</dbReference>
<keyword evidence="5" id="KW-0444">Lipid biosynthesis</keyword>
<organism evidence="13 14">
    <name type="scientific">Crenobacter intestini</name>
    <dbReference type="NCBI Taxonomy" id="2563443"/>
    <lineage>
        <taxon>Bacteria</taxon>
        <taxon>Pseudomonadati</taxon>
        <taxon>Pseudomonadota</taxon>
        <taxon>Betaproteobacteria</taxon>
        <taxon>Neisseriales</taxon>
        <taxon>Neisseriaceae</taxon>
        <taxon>Crenobacter</taxon>
    </lineage>
</organism>
<evidence type="ECO:0000256" key="5">
    <source>
        <dbReference type="ARBA" id="ARBA00022516"/>
    </source>
</evidence>
<keyword evidence="7" id="KW-0319">Glycerol metabolism</keyword>
<keyword evidence="14" id="KW-1185">Reference proteome</keyword>
<comment type="catalytic activity">
    <reaction evidence="10">
        <text>an acyl-CoA + a 1,2-diacyl-sn-glycerol = a triacyl-sn-glycerol + CoA</text>
        <dbReference type="Rhea" id="RHEA:10868"/>
        <dbReference type="ChEBI" id="CHEBI:17815"/>
        <dbReference type="ChEBI" id="CHEBI:57287"/>
        <dbReference type="ChEBI" id="CHEBI:58342"/>
        <dbReference type="ChEBI" id="CHEBI:64615"/>
        <dbReference type="EC" id="2.3.1.20"/>
    </reaction>
</comment>
<comment type="similarity">
    <text evidence="3">Belongs to the long-chain O-acyltransferase family.</text>
</comment>
<dbReference type="RefSeq" id="WP_136551253.1">
    <property type="nucleotide sequence ID" value="NZ_STGJ01000001.1"/>
</dbReference>
<gene>
    <name evidence="13" type="ORF">E5K04_02140</name>
</gene>
<evidence type="ECO:0000313" key="14">
    <source>
        <dbReference type="Proteomes" id="UP000308891"/>
    </source>
</evidence>
<evidence type="ECO:0000256" key="8">
    <source>
        <dbReference type="ARBA" id="ARBA00023098"/>
    </source>
</evidence>
<feature type="domain" description="O-acyltransferase WSD1-like N-terminal" evidence="11">
    <location>
        <begin position="8"/>
        <end position="277"/>
    </location>
</feature>
<dbReference type="EC" id="2.3.1.20" evidence="4"/>
<comment type="caution">
    <text evidence="13">The sequence shown here is derived from an EMBL/GenBank/DDBJ whole genome shotgun (WGS) entry which is preliminary data.</text>
</comment>
<evidence type="ECO:0000313" key="13">
    <source>
        <dbReference type="EMBL" id="TIC87242.1"/>
    </source>
</evidence>
<dbReference type="Gene3D" id="3.30.559.10">
    <property type="entry name" value="Chloramphenicol acetyltransferase-like domain"/>
    <property type="match status" value="1"/>
</dbReference>
<keyword evidence="8" id="KW-0443">Lipid metabolism</keyword>
<proteinExistence type="inferred from homology"/>